<reference evidence="1" key="1">
    <citation type="journal article" date="2019" name="MBio">
        <title>Virus Genomes from Deep Sea Sediments Expand the Ocean Megavirome and Support Independent Origins of Viral Gigantism.</title>
        <authorList>
            <person name="Backstrom D."/>
            <person name="Yutin N."/>
            <person name="Jorgensen S.L."/>
            <person name="Dharamshi J."/>
            <person name="Homa F."/>
            <person name="Zaremba-Niedwiedzka K."/>
            <person name="Spang A."/>
            <person name="Wolf Y.I."/>
            <person name="Koonin E.V."/>
            <person name="Ettema T.J."/>
        </authorList>
    </citation>
    <scope>NUCLEOTIDE SEQUENCE</scope>
</reference>
<protein>
    <submittedName>
        <fullName evidence="1">Uncharacterized protein</fullName>
    </submittedName>
</protein>
<name>A0A481ZDV0_9VIRU</name>
<sequence>MAVYQVYNDNAMGFTTDFNQAKEFLEELDHKDGSSGNIDLLEYDYNTGEFGMTSFTRLNGKPLRNLTYVESHMLPFKLYILCLNRTGDEGIDYRVFKNEKSMLKHFRIYHSNYSKIFWPLGKYEDNFAAYMLFEEVVDDRINMSFKEAVSTARNVTDYFEEIDIGKITYFNMKNIGEVYFSRIKERKLRSVFEFAKQYNKLIRNYKF</sequence>
<organism evidence="1">
    <name type="scientific">Pithovirus LCPAC406</name>
    <dbReference type="NCBI Taxonomy" id="2506599"/>
    <lineage>
        <taxon>Viruses</taxon>
        <taxon>Pithoviruses</taxon>
    </lineage>
</organism>
<accession>A0A481ZDV0</accession>
<proteinExistence type="predicted"/>
<gene>
    <name evidence="1" type="ORF">LCPAC406_03920</name>
</gene>
<evidence type="ECO:0000313" key="1">
    <source>
        <dbReference type="EMBL" id="QBK94078.1"/>
    </source>
</evidence>
<dbReference type="EMBL" id="MK500613">
    <property type="protein sequence ID" value="QBK94078.1"/>
    <property type="molecule type" value="Genomic_DNA"/>
</dbReference>